<gene>
    <name evidence="1" type="ordered locus">Closa_2400</name>
</gene>
<dbReference type="InterPro" id="IPR016195">
    <property type="entry name" value="Pol/histidinol_Pase-like"/>
</dbReference>
<dbReference type="EMBL" id="CP002109">
    <property type="protein sequence ID" value="ADL04972.1"/>
    <property type="molecule type" value="Genomic_DNA"/>
</dbReference>
<dbReference type="STRING" id="610130.Closa_2400"/>
<dbReference type="RefSeq" id="WP_013273058.1">
    <property type="nucleotide sequence ID" value="NC_014376.1"/>
</dbReference>
<protein>
    <submittedName>
        <fullName evidence="1">PHP domain protein</fullName>
    </submittedName>
</protein>
<reference evidence="1" key="1">
    <citation type="submission" date="2010-07" db="EMBL/GenBank/DDBJ databases">
        <title>Complete sequence of Clostridium saccharolyticum WM1.</title>
        <authorList>
            <consortium name="US DOE Joint Genome Institute"/>
            <person name="Lucas S."/>
            <person name="Copeland A."/>
            <person name="Lapidus A."/>
            <person name="Cheng J.-F."/>
            <person name="Bruce D."/>
            <person name="Goodwin L."/>
            <person name="Pitluck S."/>
            <person name="Chertkov O."/>
            <person name="Detter J.C."/>
            <person name="Han C."/>
            <person name="Tapia R."/>
            <person name="Land M."/>
            <person name="Hauser L."/>
            <person name="Chang Y.-J."/>
            <person name="Jeffries C."/>
            <person name="Kyrpides N."/>
            <person name="Ivanova N."/>
            <person name="Mikhailova N."/>
            <person name="Mouttaki H."/>
            <person name="Lin L."/>
            <person name="Zhou J."/>
            <person name="Hemme C.L."/>
            <person name="Woyke T."/>
        </authorList>
    </citation>
    <scope>NUCLEOTIDE SEQUENCE [LARGE SCALE GENOMIC DNA]</scope>
    <source>
        <strain evidence="1">WM1</strain>
    </source>
</reference>
<dbReference type="KEGG" id="csh:Closa_2400"/>
<evidence type="ECO:0000313" key="2">
    <source>
        <dbReference type="Proteomes" id="UP000001662"/>
    </source>
</evidence>
<dbReference type="Proteomes" id="UP000001662">
    <property type="component" value="Chromosome"/>
</dbReference>
<evidence type="ECO:0000313" key="1">
    <source>
        <dbReference type="EMBL" id="ADL04972.1"/>
    </source>
</evidence>
<sequence length="339" mass="37606">MEERIYLLPKEGAFYKANMVCHTTVSDGKLTPEQVKEEYGKRGYQIVAYVDQGKYCPHGELTTKNFLALAGFGVESRGGIGDGNETGKGTFSMNFYDADPQKMQEVKAEICGREAWDQGLAGINVSIKKMSQLGFLACCSHPYRSMLKFGEYTGLDGLFAMGIYDYSSDIEALNGYNPQAYDEMLRQGKKIYCLASDGNRNEYPMGHPLCDSFGGFIKVKAKELTYSAVMQALKQGDFYSSMGPEILSLYIEGLDLVVKTSPVEKIYVATESRNCHIKAAVPGERLEEARFPLTGREGYIRVVCRSENGLYANSNAYFLKDLPLEFITKTVCPVSPGIT</sequence>
<dbReference type="HOGENOM" id="CLU_072517_0_0_9"/>
<dbReference type="eggNOG" id="COG0613">
    <property type="taxonomic scope" value="Bacteria"/>
</dbReference>
<accession>D9R4A2</accession>
<name>D9R4A2_LACSW</name>
<dbReference type="SUPFAM" id="SSF89550">
    <property type="entry name" value="PHP domain-like"/>
    <property type="match status" value="1"/>
</dbReference>
<dbReference type="OrthoDB" id="9804333at2"/>
<dbReference type="PaxDb" id="610130-Closa_2400"/>
<keyword evidence="2" id="KW-1185">Reference proteome</keyword>
<proteinExistence type="predicted"/>
<dbReference type="AlphaFoldDB" id="D9R4A2"/>
<organism evidence="1 2">
    <name type="scientific">Lacrimispora saccharolytica (strain ATCC 35040 / DSM 2544 / NRCC 2533 / WM1)</name>
    <name type="common">Clostridium saccharolyticum</name>
    <dbReference type="NCBI Taxonomy" id="610130"/>
    <lineage>
        <taxon>Bacteria</taxon>
        <taxon>Bacillati</taxon>
        <taxon>Bacillota</taxon>
        <taxon>Clostridia</taxon>
        <taxon>Lachnospirales</taxon>
        <taxon>Lachnospiraceae</taxon>
        <taxon>Lacrimispora</taxon>
    </lineage>
</organism>
<dbReference type="Gene3D" id="3.20.20.140">
    <property type="entry name" value="Metal-dependent hydrolases"/>
    <property type="match status" value="1"/>
</dbReference>